<protein>
    <submittedName>
        <fullName evidence="2">Uncharacterized protein</fullName>
    </submittedName>
</protein>
<sequence>MKAENARLRLQLHPNGAENGGKTPSGERRRATARIIGDVRETSVTQWKMCLDGPEHWIQDIRL</sequence>
<dbReference type="EMBL" id="SRLO01000060">
    <property type="protein sequence ID" value="TNN79823.1"/>
    <property type="molecule type" value="Genomic_DNA"/>
</dbReference>
<organism evidence="2 3">
    <name type="scientific">Liparis tanakae</name>
    <name type="common">Tanaka's snailfish</name>
    <dbReference type="NCBI Taxonomy" id="230148"/>
    <lineage>
        <taxon>Eukaryota</taxon>
        <taxon>Metazoa</taxon>
        <taxon>Chordata</taxon>
        <taxon>Craniata</taxon>
        <taxon>Vertebrata</taxon>
        <taxon>Euteleostomi</taxon>
        <taxon>Actinopterygii</taxon>
        <taxon>Neopterygii</taxon>
        <taxon>Teleostei</taxon>
        <taxon>Neoteleostei</taxon>
        <taxon>Acanthomorphata</taxon>
        <taxon>Eupercaria</taxon>
        <taxon>Perciformes</taxon>
        <taxon>Cottioidei</taxon>
        <taxon>Cottales</taxon>
        <taxon>Liparidae</taxon>
        <taxon>Liparis</taxon>
    </lineage>
</organism>
<evidence type="ECO:0000313" key="2">
    <source>
        <dbReference type="EMBL" id="TNN79823.1"/>
    </source>
</evidence>
<gene>
    <name evidence="2" type="ORF">EYF80_009860</name>
</gene>
<reference evidence="2 3" key="1">
    <citation type="submission" date="2019-03" db="EMBL/GenBank/DDBJ databases">
        <title>First draft genome of Liparis tanakae, snailfish: a comprehensive survey of snailfish specific genes.</title>
        <authorList>
            <person name="Kim W."/>
            <person name="Song I."/>
            <person name="Jeong J.-H."/>
            <person name="Kim D."/>
            <person name="Kim S."/>
            <person name="Ryu S."/>
            <person name="Song J.Y."/>
            <person name="Lee S.K."/>
        </authorList>
    </citation>
    <scope>NUCLEOTIDE SEQUENCE [LARGE SCALE GENOMIC DNA]</scope>
    <source>
        <tissue evidence="2">Muscle</tissue>
    </source>
</reference>
<dbReference type="Proteomes" id="UP000314294">
    <property type="component" value="Unassembled WGS sequence"/>
</dbReference>
<feature type="region of interest" description="Disordered" evidence="1">
    <location>
        <begin position="1"/>
        <end position="30"/>
    </location>
</feature>
<evidence type="ECO:0000313" key="3">
    <source>
        <dbReference type="Proteomes" id="UP000314294"/>
    </source>
</evidence>
<name>A0A4Z2IRK4_9TELE</name>
<accession>A0A4Z2IRK4</accession>
<comment type="caution">
    <text evidence="2">The sequence shown here is derived from an EMBL/GenBank/DDBJ whole genome shotgun (WGS) entry which is preliminary data.</text>
</comment>
<dbReference type="AlphaFoldDB" id="A0A4Z2IRK4"/>
<proteinExistence type="predicted"/>
<keyword evidence="3" id="KW-1185">Reference proteome</keyword>
<evidence type="ECO:0000256" key="1">
    <source>
        <dbReference type="SAM" id="MobiDB-lite"/>
    </source>
</evidence>